<sequence length="115" mass="12711">MESNRQYVMFLHLSLLSGLIIPGFGWVVPLILWLVKKDDPVVDRHGKIVVNWMISALIYSIIGLILTVIGIGVLILIAVAICNLVFSIIGAVKAADGEAWPYPLSIQFLKERTVI</sequence>
<keyword evidence="2 5" id="KW-0812">Transmembrane</keyword>
<dbReference type="AlphaFoldDB" id="A0A552X326"/>
<dbReference type="InterPro" id="IPR019109">
    <property type="entry name" value="MamF_MmsF"/>
</dbReference>
<evidence type="ECO:0000256" key="3">
    <source>
        <dbReference type="ARBA" id="ARBA00022989"/>
    </source>
</evidence>
<evidence type="ECO:0000256" key="4">
    <source>
        <dbReference type="ARBA" id="ARBA00023136"/>
    </source>
</evidence>
<keyword evidence="7" id="KW-1185">Reference proteome</keyword>
<protein>
    <submittedName>
        <fullName evidence="6">DUF4870 domain-containing protein</fullName>
    </submittedName>
</protein>
<evidence type="ECO:0000313" key="7">
    <source>
        <dbReference type="Proteomes" id="UP000320359"/>
    </source>
</evidence>
<dbReference type="Proteomes" id="UP000320359">
    <property type="component" value="Unassembled WGS sequence"/>
</dbReference>
<keyword evidence="4 5" id="KW-0472">Membrane</keyword>
<reference evidence="6 7" key="1">
    <citation type="submission" date="2019-07" db="EMBL/GenBank/DDBJ databases">
        <authorList>
            <person name="Yang M."/>
            <person name="Zhao D."/>
            <person name="Xiang H."/>
        </authorList>
    </citation>
    <scope>NUCLEOTIDE SEQUENCE [LARGE SCALE GENOMIC DNA]</scope>
    <source>
        <strain evidence="6 7">IM1326</strain>
    </source>
</reference>
<feature type="transmembrane region" description="Helical" evidence="5">
    <location>
        <begin position="7"/>
        <end position="33"/>
    </location>
</feature>
<proteinExistence type="predicted"/>
<dbReference type="RefSeq" id="WP_143233721.1">
    <property type="nucleotide sequence ID" value="NZ_VJWL01000001.1"/>
</dbReference>
<dbReference type="Pfam" id="PF09685">
    <property type="entry name" value="MamF_MmsF"/>
    <property type="match status" value="1"/>
</dbReference>
<accession>A0A552X326</accession>
<comment type="subcellular location">
    <subcellularLocation>
        <location evidence="1">Membrane</location>
        <topology evidence="1">Multi-pass membrane protein</topology>
    </subcellularLocation>
</comment>
<evidence type="ECO:0000256" key="2">
    <source>
        <dbReference type="ARBA" id="ARBA00022692"/>
    </source>
</evidence>
<dbReference type="EMBL" id="VJWL01000001">
    <property type="protein sequence ID" value="TRW49299.1"/>
    <property type="molecule type" value="Genomic_DNA"/>
</dbReference>
<keyword evidence="3 5" id="KW-1133">Transmembrane helix</keyword>
<organism evidence="6 7">
    <name type="scientific">Aliidiomarina halalkaliphila</name>
    <dbReference type="NCBI Taxonomy" id="2593535"/>
    <lineage>
        <taxon>Bacteria</taxon>
        <taxon>Pseudomonadati</taxon>
        <taxon>Pseudomonadota</taxon>
        <taxon>Gammaproteobacteria</taxon>
        <taxon>Alteromonadales</taxon>
        <taxon>Idiomarinaceae</taxon>
        <taxon>Aliidiomarina</taxon>
    </lineage>
</organism>
<feature type="transmembrane region" description="Helical" evidence="5">
    <location>
        <begin position="53"/>
        <end position="86"/>
    </location>
</feature>
<gene>
    <name evidence="6" type="ORF">FM042_00015</name>
</gene>
<comment type="caution">
    <text evidence="6">The sequence shown here is derived from an EMBL/GenBank/DDBJ whole genome shotgun (WGS) entry which is preliminary data.</text>
</comment>
<evidence type="ECO:0000256" key="1">
    <source>
        <dbReference type="ARBA" id="ARBA00004141"/>
    </source>
</evidence>
<evidence type="ECO:0000313" key="6">
    <source>
        <dbReference type="EMBL" id="TRW49299.1"/>
    </source>
</evidence>
<name>A0A552X326_9GAMM</name>
<dbReference type="OrthoDB" id="9808930at2"/>
<evidence type="ECO:0000256" key="5">
    <source>
        <dbReference type="SAM" id="Phobius"/>
    </source>
</evidence>